<evidence type="ECO:0000259" key="7">
    <source>
        <dbReference type="Pfam" id="PF07683"/>
    </source>
</evidence>
<dbReference type="RefSeq" id="WP_144852860.1">
    <property type="nucleotide sequence ID" value="NZ_VNJI01000046.1"/>
</dbReference>
<keyword evidence="3" id="KW-0143">Chaperone</keyword>
<protein>
    <submittedName>
        <fullName evidence="8">GTP-binding protein</fullName>
    </submittedName>
</protein>
<proteinExistence type="inferred from homology"/>
<dbReference type="CDD" id="cd03112">
    <property type="entry name" value="CobW-like"/>
    <property type="match status" value="1"/>
</dbReference>
<evidence type="ECO:0000256" key="2">
    <source>
        <dbReference type="ARBA" id="ARBA00022801"/>
    </source>
</evidence>
<dbReference type="GO" id="GO:0005737">
    <property type="term" value="C:cytoplasm"/>
    <property type="evidence" value="ECO:0007669"/>
    <property type="project" value="TreeGrafter"/>
</dbReference>
<comment type="caution">
    <text evidence="8">The sequence shown here is derived from an EMBL/GenBank/DDBJ whole genome shotgun (WGS) entry which is preliminary data.</text>
</comment>
<dbReference type="SUPFAM" id="SSF52540">
    <property type="entry name" value="P-loop containing nucleoside triphosphate hydrolases"/>
    <property type="match status" value="1"/>
</dbReference>
<dbReference type="GO" id="GO:0016787">
    <property type="term" value="F:hydrolase activity"/>
    <property type="evidence" value="ECO:0007669"/>
    <property type="project" value="UniProtKB-KW"/>
</dbReference>
<dbReference type="GO" id="GO:0000166">
    <property type="term" value="F:nucleotide binding"/>
    <property type="evidence" value="ECO:0007669"/>
    <property type="project" value="UniProtKB-KW"/>
</dbReference>
<evidence type="ECO:0000256" key="4">
    <source>
        <dbReference type="ARBA" id="ARBA00034320"/>
    </source>
</evidence>
<feature type="domain" description="CobW/HypB/UreG nucleotide-binding" evidence="6">
    <location>
        <begin position="4"/>
        <end position="184"/>
    </location>
</feature>
<evidence type="ECO:0000256" key="1">
    <source>
        <dbReference type="ARBA" id="ARBA00022741"/>
    </source>
</evidence>
<keyword evidence="1" id="KW-0547">Nucleotide-binding</keyword>
<keyword evidence="2" id="KW-0378">Hydrolase</keyword>
<evidence type="ECO:0000313" key="8">
    <source>
        <dbReference type="EMBL" id="TVY06901.1"/>
    </source>
</evidence>
<dbReference type="InterPro" id="IPR027417">
    <property type="entry name" value="P-loop_NTPase"/>
</dbReference>
<reference evidence="8 9" key="1">
    <citation type="submission" date="2019-07" db="EMBL/GenBank/DDBJ databases">
        <authorList>
            <person name="Kim J."/>
        </authorList>
    </citation>
    <scope>NUCLEOTIDE SEQUENCE [LARGE SCALE GENOMIC DNA]</scope>
    <source>
        <strain evidence="8 9">JC52</strain>
    </source>
</reference>
<dbReference type="Pfam" id="PF02492">
    <property type="entry name" value="cobW"/>
    <property type="match status" value="1"/>
</dbReference>
<name>A0A559K451_9BACL</name>
<organism evidence="8 9">
    <name type="scientific">Paenibacillus cremeus</name>
    <dbReference type="NCBI Taxonomy" id="2163881"/>
    <lineage>
        <taxon>Bacteria</taxon>
        <taxon>Bacillati</taxon>
        <taxon>Bacillota</taxon>
        <taxon>Bacilli</taxon>
        <taxon>Bacillales</taxon>
        <taxon>Paenibacillaceae</taxon>
        <taxon>Paenibacillus</taxon>
    </lineage>
</organism>
<evidence type="ECO:0000256" key="3">
    <source>
        <dbReference type="ARBA" id="ARBA00023186"/>
    </source>
</evidence>
<dbReference type="EMBL" id="VNJI01000046">
    <property type="protein sequence ID" value="TVY06901.1"/>
    <property type="molecule type" value="Genomic_DNA"/>
</dbReference>
<dbReference type="InterPro" id="IPR003495">
    <property type="entry name" value="CobW/HypB/UreG_nucleotide-bd"/>
</dbReference>
<comment type="similarity">
    <text evidence="4">Belongs to the SIMIBI class G3E GTPase family. ZNG1 subfamily.</text>
</comment>
<dbReference type="PANTHER" id="PTHR13748">
    <property type="entry name" value="COBW-RELATED"/>
    <property type="match status" value="1"/>
</dbReference>
<accession>A0A559K451</accession>
<evidence type="ECO:0000256" key="5">
    <source>
        <dbReference type="ARBA" id="ARBA00049117"/>
    </source>
</evidence>
<dbReference type="AlphaFoldDB" id="A0A559K451"/>
<dbReference type="Gene3D" id="3.30.1220.10">
    <property type="entry name" value="CobW-like, C-terminal domain"/>
    <property type="match status" value="1"/>
</dbReference>
<sequence length="334" mass="37608">MRIPVVVLSGFLGSGKTTLLLRLVKEAKARGVKPGILMNELGQLDVDGFTVNEFDDTNIQKLLDGCVCCSKKSELASSLNRLLPQKPDVIFIELTGVANPEEIADALTEPGLLRSMRLKQIITVLDAENVLDYNSVFSSDRQLVHTLRRQIEAADFIIVNKTDLVSPSVLQKIEKAIRKQNDRCSIAYTTHSQVDMDPLFHGIEPNAANAVSGDRLARGSALSVVKRSIREHEHLHPEPSYSRVRTMMLPWTESNPPTREKLEKFLHQRRELLLRAKGYVTLPPTGQPHLFQYAGKRMYWETTAFSGSPYLVIIGIDLDEERLLHDWNVLCEMV</sequence>
<dbReference type="InterPro" id="IPR011629">
    <property type="entry name" value="CobW-like_C"/>
</dbReference>
<gene>
    <name evidence="8" type="ORF">FPZ49_26655</name>
</gene>
<dbReference type="InterPro" id="IPR036627">
    <property type="entry name" value="CobW-likC_sf"/>
</dbReference>
<dbReference type="Gene3D" id="3.40.50.300">
    <property type="entry name" value="P-loop containing nucleotide triphosphate hydrolases"/>
    <property type="match status" value="1"/>
</dbReference>
<keyword evidence="9" id="KW-1185">Reference proteome</keyword>
<dbReference type="Proteomes" id="UP000317036">
    <property type="component" value="Unassembled WGS sequence"/>
</dbReference>
<dbReference type="InterPro" id="IPR051316">
    <property type="entry name" value="Zinc-reg_GTPase_activator"/>
</dbReference>
<dbReference type="OrthoDB" id="9808822at2"/>
<dbReference type="Pfam" id="PF07683">
    <property type="entry name" value="CobW_C"/>
    <property type="match status" value="1"/>
</dbReference>
<feature type="domain" description="CobW C-terminal" evidence="7">
    <location>
        <begin position="251"/>
        <end position="327"/>
    </location>
</feature>
<evidence type="ECO:0000313" key="9">
    <source>
        <dbReference type="Proteomes" id="UP000317036"/>
    </source>
</evidence>
<comment type="catalytic activity">
    <reaction evidence="5">
        <text>GTP + H2O = GDP + phosphate + H(+)</text>
        <dbReference type="Rhea" id="RHEA:19669"/>
        <dbReference type="ChEBI" id="CHEBI:15377"/>
        <dbReference type="ChEBI" id="CHEBI:15378"/>
        <dbReference type="ChEBI" id="CHEBI:37565"/>
        <dbReference type="ChEBI" id="CHEBI:43474"/>
        <dbReference type="ChEBI" id="CHEBI:58189"/>
    </reaction>
    <physiologicalReaction direction="left-to-right" evidence="5">
        <dbReference type="Rhea" id="RHEA:19670"/>
    </physiologicalReaction>
</comment>
<evidence type="ECO:0000259" key="6">
    <source>
        <dbReference type="Pfam" id="PF02492"/>
    </source>
</evidence>
<dbReference type="SUPFAM" id="SSF90002">
    <property type="entry name" value="Hypothetical protein YjiA, C-terminal domain"/>
    <property type="match status" value="1"/>
</dbReference>
<dbReference type="PANTHER" id="PTHR13748:SF62">
    <property type="entry name" value="COBW DOMAIN-CONTAINING PROTEIN"/>
    <property type="match status" value="1"/>
</dbReference>